<gene>
    <name evidence="3" type="ORF">C1O66_19945</name>
</gene>
<dbReference type="Pfam" id="PF14559">
    <property type="entry name" value="TPR_19"/>
    <property type="match status" value="1"/>
</dbReference>
<dbReference type="AlphaFoldDB" id="A0A2N8KRE0"/>
<evidence type="ECO:0000256" key="1">
    <source>
        <dbReference type="PROSITE-ProRule" id="PRU00339"/>
    </source>
</evidence>
<protein>
    <submittedName>
        <fullName evidence="3">Uncharacterized protein</fullName>
    </submittedName>
</protein>
<comment type="caution">
    <text evidence="3">The sequence shown here is derived from an EMBL/GenBank/DDBJ whole genome shotgun (WGS) entry which is preliminary data.</text>
</comment>
<proteinExistence type="predicted"/>
<feature type="repeat" description="TPR" evidence="1">
    <location>
        <begin position="76"/>
        <end position="109"/>
    </location>
</feature>
<organism evidence="3 4">
    <name type="scientific">Kinneretia aquatilis</name>
    <dbReference type="NCBI Taxonomy" id="2070761"/>
    <lineage>
        <taxon>Bacteria</taxon>
        <taxon>Pseudomonadati</taxon>
        <taxon>Pseudomonadota</taxon>
        <taxon>Betaproteobacteria</taxon>
        <taxon>Burkholderiales</taxon>
        <taxon>Sphaerotilaceae</taxon>
        <taxon>Roseateles</taxon>
    </lineage>
</organism>
<evidence type="ECO:0000313" key="4">
    <source>
        <dbReference type="Proteomes" id="UP000235916"/>
    </source>
</evidence>
<feature type="region of interest" description="Disordered" evidence="2">
    <location>
        <begin position="1"/>
        <end position="30"/>
    </location>
</feature>
<dbReference type="PROSITE" id="PS50005">
    <property type="entry name" value="TPR"/>
    <property type="match status" value="1"/>
</dbReference>
<feature type="compositionally biased region" description="Low complexity" evidence="2">
    <location>
        <begin position="20"/>
        <end position="30"/>
    </location>
</feature>
<dbReference type="InterPro" id="IPR011990">
    <property type="entry name" value="TPR-like_helical_dom_sf"/>
</dbReference>
<dbReference type="SUPFAM" id="SSF48452">
    <property type="entry name" value="TPR-like"/>
    <property type="match status" value="1"/>
</dbReference>
<dbReference type="InterPro" id="IPR019734">
    <property type="entry name" value="TPR_rpt"/>
</dbReference>
<sequence length="173" mass="18191">MHTTTQASKKAGKQGQIESQAALAPAPQAQPTEMGTEAALLLAQARNAAFVEAAHGRLGLGMSMLKQALEQTPMSHDLMSDLAALLLSAGELAQAATYAKRALELHPHHGPSLYTLGFACSGLGKTLQAQKTLRHLLRLEPLAMDSLLDEAPDLLPVAEAELARLNSLLGLGD</sequence>
<accession>A0A2N8KRE0</accession>
<dbReference type="Gene3D" id="1.25.40.10">
    <property type="entry name" value="Tetratricopeptide repeat domain"/>
    <property type="match status" value="1"/>
</dbReference>
<name>A0A2N8KRE0_9BURK</name>
<keyword evidence="4" id="KW-1185">Reference proteome</keyword>
<dbReference type="RefSeq" id="WP_102769795.1">
    <property type="nucleotide sequence ID" value="NZ_POSP01000004.1"/>
</dbReference>
<evidence type="ECO:0000256" key="2">
    <source>
        <dbReference type="SAM" id="MobiDB-lite"/>
    </source>
</evidence>
<dbReference type="Proteomes" id="UP000235916">
    <property type="component" value="Unassembled WGS sequence"/>
</dbReference>
<keyword evidence="1" id="KW-0802">TPR repeat</keyword>
<dbReference type="EMBL" id="POSP01000004">
    <property type="protein sequence ID" value="PND36016.1"/>
    <property type="molecule type" value="Genomic_DNA"/>
</dbReference>
<evidence type="ECO:0000313" key="3">
    <source>
        <dbReference type="EMBL" id="PND36016.1"/>
    </source>
</evidence>
<reference evidence="3 4" key="1">
    <citation type="submission" date="2018-01" db="EMBL/GenBank/DDBJ databases">
        <title>Draft genome sequence of Paucibacter aquatile CR182 isolated from freshwater of the Nakdong River.</title>
        <authorList>
            <person name="Choi A."/>
            <person name="Chung E.J."/>
        </authorList>
    </citation>
    <scope>NUCLEOTIDE SEQUENCE [LARGE SCALE GENOMIC DNA]</scope>
    <source>
        <strain evidence="3 4">CR182</strain>
    </source>
</reference>